<keyword evidence="2" id="KW-1185">Reference proteome</keyword>
<organism evidence="1 2">
    <name type="scientific">Escherichia phage vB_EcoP_PHB19</name>
    <dbReference type="NCBI Taxonomy" id="2698729"/>
    <lineage>
        <taxon>Viruses</taxon>
        <taxon>Duplodnaviria</taxon>
        <taxon>Heunggongvirae</taxon>
        <taxon>Uroviricota</taxon>
        <taxon>Caudoviricetes</taxon>
        <taxon>Autographivirales</taxon>
        <taxon>Autotranscriptaviridae</taxon>
        <taxon>Studiervirinae</taxon>
        <taxon>Teseptimavirus</taxon>
        <taxon>Teseptimavirus PHB19</taxon>
    </lineage>
</organism>
<proteinExistence type="predicted"/>
<protein>
    <submittedName>
        <fullName evidence="1">Uncharacterized protein</fullName>
    </submittedName>
</protein>
<name>A0A6B9RPP3_9CAUD</name>
<reference evidence="1 2" key="1">
    <citation type="submission" date="2019-09" db="EMBL/GenBank/DDBJ databases">
        <title>Efficacy of Lytic Podophage and Its a new Exopolysaccharide Depolymerase against Shiga toxin-producing E.coli.</title>
        <authorList>
            <person name="Chen Y."/>
            <person name="Song J."/>
            <person name="Qian P."/>
            <person name="Li X."/>
        </authorList>
    </citation>
    <scope>NUCLEOTIDE SEQUENCE [LARGE SCALE GENOMIC DNA]</scope>
</reference>
<evidence type="ECO:0000313" key="1">
    <source>
        <dbReference type="EMBL" id="QHI00755.1"/>
    </source>
</evidence>
<dbReference type="Proteomes" id="UP000465040">
    <property type="component" value="Segment"/>
</dbReference>
<sequence length="42" mass="4746">MSLRGLVASKLKCPKCGQHPILDGYAGCSYWWCLKCDKEVKE</sequence>
<evidence type="ECO:0000313" key="2">
    <source>
        <dbReference type="Proteomes" id="UP000465040"/>
    </source>
</evidence>
<dbReference type="EMBL" id="MN481365">
    <property type="protein sequence ID" value="QHI00755.1"/>
    <property type="molecule type" value="Genomic_DNA"/>
</dbReference>
<accession>A0A6B9RPP3</accession>